<dbReference type="AlphaFoldDB" id="A0A9W8YIL0"/>
<evidence type="ECO:0000313" key="3">
    <source>
        <dbReference type="Proteomes" id="UP001140453"/>
    </source>
</evidence>
<reference evidence="2" key="1">
    <citation type="submission" date="2022-10" db="EMBL/GenBank/DDBJ databases">
        <title>Tapping the CABI collections for fungal endophytes: first genome assemblies for Collariella, Neodidymelliopsis, Ascochyta clinopodiicola, Didymella pomorum, Didymosphaeria variabile, Neocosmospora piperis and Neocucurbitaria cava.</title>
        <authorList>
            <person name="Hill R."/>
        </authorList>
    </citation>
    <scope>NUCLEOTIDE SEQUENCE</scope>
    <source>
        <strain evidence="2">IMI 355082</strain>
    </source>
</reference>
<protein>
    <submittedName>
        <fullName evidence="2">Uncharacterized protein</fullName>
    </submittedName>
</protein>
<name>A0A9W8YIL0_9PEZI</name>
<feature type="region of interest" description="Disordered" evidence="1">
    <location>
        <begin position="37"/>
        <end position="59"/>
    </location>
</feature>
<feature type="compositionally biased region" description="Basic and acidic residues" evidence="1">
    <location>
        <begin position="37"/>
        <end position="47"/>
    </location>
</feature>
<sequence length="59" mass="6309">MKEDLLQNVSAPPETVSVNTGNLQSLLNVQDAAAKDAAAKDDAEKTMLQKTPLEKTTPQ</sequence>
<proteinExistence type="predicted"/>
<evidence type="ECO:0000313" key="2">
    <source>
        <dbReference type="EMBL" id="KAJ4385288.1"/>
    </source>
</evidence>
<dbReference type="Proteomes" id="UP001140453">
    <property type="component" value="Unassembled WGS sequence"/>
</dbReference>
<accession>A0A9W8YIL0</accession>
<evidence type="ECO:0000256" key="1">
    <source>
        <dbReference type="SAM" id="MobiDB-lite"/>
    </source>
</evidence>
<comment type="caution">
    <text evidence="2">The sequence shown here is derived from an EMBL/GenBank/DDBJ whole genome shotgun (WGS) entry which is preliminary data.</text>
</comment>
<dbReference type="EMBL" id="JAPEVB010000008">
    <property type="protein sequence ID" value="KAJ4385288.1"/>
    <property type="molecule type" value="Genomic_DNA"/>
</dbReference>
<keyword evidence="3" id="KW-1185">Reference proteome</keyword>
<organism evidence="2 3">
    <name type="scientific">Gnomoniopsis smithogilvyi</name>
    <dbReference type="NCBI Taxonomy" id="1191159"/>
    <lineage>
        <taxon>Eukaryota</taxon>
        <taxon>Fungi</taxon>
        <taxon>Dikarya</taxon>
        <taxon>Ascomycota</taxon>
        <taxon>Pezizomycotina</taxon>
        <taxon>Sordariomycetes</taxon>
        <taxon>Sordariomycetidae</taxon>
        <taxon>Diaporthales</taxon>
        <taxon>Gnomoniaceae</taxon>
        <taxon>Gnomoniopsis</taxon>
    </lineage>
</organism>
<gene>
    <name evidence="2" type="ORF">N0V93_010349</name>
</gene>